<evidence type="ECO:0000256" key="1">
    <source>
        <dbReference type="ARBA" id="ARBA00022737"/>
    </source>
</evidence>
<dbReference type="PROSITE" id="PS50088">
    <property type="entry name" value="ANK_REPEAT"/>
    <property type="match status" value="1"/>
</dbReference>
<organism evidence="4">
    <name type="scientific">Chromera velia CCMP2878</name>
    <dbReference type="NCBI Taxonomy" id="1169474"/>
    <lineage>
        <taxon>Eukaryota</taxon>
        <taxon>Sar</taxon>
        <taxon>Alveolata</taxon>
        <taxon>Colpodellida</taxon>
        <taxon>Chromeraceae</taxon>
        <taxon>Chromera</taxon>
    </lineage>
</organism>
<accession>A0A0G4G568</accession>
<dbReference type="SMART" id="SM00248">
    <property type="entry name" value="ANK"/>
    <property type="match status" value="3"/>
</dbReference>
<dbReference type="VEuPathDB" id="CryptoDB:Cvel_20232"/>
<keyword evidence="2 3" id="KW-0040">ANK repeat</keyword>
<evidence type="ECO:0000313" key="4">
    <source>
        <dbReference type="EMBL" id="CEM23357.1"/>
    </source>
</evidence>
<reference evidence="4" key="1">
    <citation type="submission" date="2014-11" db="EMBL/GenBank/DDBJ databases">
        <authorList>
            <person name="Otto D Thomas"/>
            <person name="Naeem Raeece"/>
        </authorList>
    </citation>
    <scope>NUCLEOTIDE SEQUENCE</scope>
</reference>
<dbReference type="EMBL" id="CDMZ01000886">
    <property type="protein sequence ID" value="CEM23357.1"/>
    <property type="molecule type" value="Genomic_DNA"/>
</dbReference>
<dbReference type="InterPro" id="IPR036770">
    <property type="entry name" value="Ankyrin_rpt-contain_sf"/>
</dbReference>
<dbReference type="GO" id="GO:0085020">
    <property type="term" value="P:protein K6-linked ubiquitination"/>
    <property type="evidence" value="ECO:0007669"/>
    <property type="project" value="TreeGrafter"/>
</dbReference>
<dbReference type="PANTHER" id="PTHR24171:SF8">
    <property type="entry name" value="BRCA1-ASSOCIATED RING DOMAIN PROTEIN 1"/>
    <property type="match status" value="1"/>
</dbReference>
<name>A0A0G4G568_9ALVE</name>
<dbReference type="PANTHER" id="PTHR24171">
    <property type="entry name" value="ANKYRIN REPEAT DOMAIN-CONTAINING PROTEIN 39-RELATED"/>
    <property type="match status" value="1"/>
</dbReference>
<gene>
    <name evidence="4" type="ORF">Cvel_20232</name>
</gene>
<protein>
    <submittedName>
        <fullName evidence="4">Uncharacterized protein</fullName>
    </submittedName>
</protein>
<dbReference type="GO" id="GO:0004842">
    <property type="term" value="F:ubiquitin-protein transferase activity"/>
    <property type="evidence" value="ECO:0007669"/>
    <property type="project" value="TreeGrafter"/>
</dbReference>
<sequence length="1317" mass="139012">MQTLLTNGANPTLVDRRDRTCLFLAAQEGKLKAIQFLLKEHPELLNVPDDTGRTPLQKGHREVVEALVEAKADLLAVTKDAWDKKTALHYAAKKGDRELMKYLINAGADENAKDVNEGVPNDQTENAQVLEFRETLESGASIASVGDSFSVSVNGTTVGASAHPDYSRCGGSSSRPGVWYSFRVPESNSTWRITVDTCKSSLSTRIGLLSGECSSGNDGGCSCIGTNGWGSCGGGSRISTAARGGEDFRVLVRSSGRDPGPFELTLTATVLPPPPENNAIEKAANVTMERAQNPASGSTLSHSYVTVDGSLLSASTDTSVCSDDSDRAGVWYSVEVNETSALSVEVTSNERSMRAFVLKGSECLSDPSSAPCSCLTRRGQKEQTSRASPSTYFVWVYADADAALREEKASFTLTAAVLPPPPENNAVSGAVDIDLESVTVPASGLALARSSASVEGSLLSASNDASVCSDRSGRAGVWYRVEVNETSALTVALQEDGKAVHVLKGSECLSDPSSALCSCVTSRGQREQAVLASPSTYFVWVYANSNAALSERTSAFTLTVTSKVLPSAPENDAVAGALNVIMKSAPIPASGLTLARSSATVEGSLLSASNDASVCSDEAGRAGVWYRVEVNETSALSVVVAADEWSLRALVLKGNDCLSDPSSSPCTCLTSRGQKESAVQASPGTYLVWVYANSEVALDEQTASFTLTLTTTVLPPVPDNDAIAGAMALGMENVPGPATGSALARSSATVEGSLLSASNDASVCFDRSGYVGVWYRLEVNETSALSVAVTSNQLFVLEGSECLADPFNATNCRCMSRRGQREQILRTAPESTYFVWVFADSDASFMEHKGAFNLTVSSAILPAPPANAQIDQATPLSLGAGDSFGSDSVVGSFLTSAPSSGGSVCGEGGGVSGNGVWHRMQVAERGIVTLRLKKTLSPEKSEFSLQATFIKSGAVSPTSTELTLDAPVSGEINGSAPHSFSFLPRESGRVAFTLCSSRPTSLTVLNGSATVGSADVTVYTGCREVWVDVNEGERLGVEIPFEGGDRGEEGGEFFTLSAKELPVPPASRWESAFELQGNQTVEFSTSVVPPGLYWEGLSVFWFSHRAERQKGLSLTLCRRRERDELVQGGASWSLSEATCSAAGCNFSNERLALQNEREYTFSSPKHGQACTLFFRTLEAGESVLLFAFQREFPVQSEHAGSLSLNVTEFELPPNGSPQSASPLALGGEVLVDTSFAYSIPFEHKGFFPGNLTDSSGLWYRLDVPQGSSRVAVAVGLCALAARDEVATVDLRVCPDGEDISSCRTVVKKDVSKVHAKV</sequence>
<proteinExistence type="predicted"/>
<evidence type="ECO:0000256" key="2">
    <source>
        <dbReference type="ARBA" id="ARBA00023043"/>
    </source>
</evidence>
<evidence type="ECO:0000256" key="3">
    <source>
        <dbReference type="PROSITE-ProRule" id="PRU00023"/>
    </source>
</evidence>
<dbReference type="InterPro" id="IPR002110">
    <property type="entry name" value="Ankyrin_rpt"/>
</dbReference>
<feature type="repeat" description="ANK" evidence="3">
    <location>
        <begin position="83"/>
        <end position="115"/>
    </location>
</feature>
<dbReference type="PROSITE" id="PS50297">
    <property type="entry name" value="ANK_REP_REGION"/>
    <property type="match status" value="1"/>
</dbReference>
<dbReference type="Pfam" id="PF12796">
    <property type="entry name" value="Ank_2"/>
    <property type="match status" value="1"/>
</dbReference>
<dbReference type="SUPFAM" id="SSF48403">
    <property type="entry name" value="Ankyrin repeat"/>
    <property type="match status" value="1"/>
</dbReference>
<keyword evidence="1" id="KW-0677">Repeat</keyword>
<dbReference type="Gene3D" id="1.25.40.20">
    <property type="entry name" value="Ankyrin repeat-containing domain"/>
    <property type="match status" value="1"/>
</dbReference>